<dbReference type="SUPFAM" id="SSF56672">
    <property type="entry name" value="DNA/RNA polymerases"/>
    <property type="match status" value="1"/>
</dbReference>
<gene>
    <name evidence="4" type="primary">LOC113794857</name>
</gene>
<dbReference type="Pfam" id="PF05380">
    <property type="entry name" value="Peptidase_A17"/>
    <property type="match status" value="1"/>
</dbReference>
<name>A0A6P6Y677_DERPT</name>
<dbReference type="AlphaFoldDB" id="A0A6P6Y677"/>
<dbReference type="InterPro" id="IPR000477">
    <property type="entry name" value="RT_dom"/>
</dbReference>
<dbReference type="PANTHER" id="PTHR47331">
    <property type="entry name" value="PHD-TYPE DOMAIN-CONTAINING PROTEIN"/>
    <property type="match status" value="1"/>
</dbReference>
<dbReference type="InterPro" id="IPR043502">
    <property type="entry name" value="DNA/RNA_pol_sf"/>
</dbReference>
<dbReference type="KEGG" id="dpte:113794857"/>
<keyword evidence="3" id="KW-1185">Reference proteome</keyword>
<evidence type="ECO:0000256" key="1">
    <source>
        <dbReference type="SAM" id="Coils"/>
    </source>
</evidence>
<dbReference type="GO" id="GO:0071897">
    <property type="term" value="P:DNA biosynthetic process"/>
    <property type="evidence" value="ECO:0007669"/>
    <property type="project" value="UniProtKB-ARBA"/>
</dbReference>
<dbReference type="OMA" id="TRIFACK"/>
<evidence type="ECO:0000313" key="3">
    <source>
        <dbReference type="Proteomes" id="UP000515146"/>
    </source>
</evidence>
<organism evidence="3 4">
    <name type="scientific">Dermatophagoides pteronyssinus</name>
    <name type="common">European house dust mite</name>
    <dbReference type="NCBI Taxonomy" id="6956"/>
    <lineage>
        <taxon>Eukaryota</taxon>
        <taxon>Metazoa</taxon>
        <taxon>Ecdysozoa</taxon>
        <taxon>Arthropoda</taxon>
        <taxon>Chelicerata</taxon>
        <taxon>Arachnida</taxon>
        <taxon>Acari</taxon>
        <taxon>Acariformes</taxon>
        <taxon>Sarcoptiformes</taxon>
        <taxon>Astigmata</taxon>
        <taxon>Psoroptidia</taxon>
        <taxon>Analgoidea</taxon>
        <taxon>Pyroglyphidae</taxon>
        <taxon>Dermatophagoidinae</taxon>
        <taxon>Dermatophagoides</taxon>
    </lineage>
</organism>
<dbReference type="InParanoid" id="A0A6P6Y677"/>
<evidence type="ECO:0000313" key="4">
    <source>
        <dbReference type="RefSeq" id="XP_027200805.1"/>
    </source>
</evidence>
<feature type="domain" description="Reverse transcriptase" evidence="2">
    <location>
        <begin position="855"/>
        <end position="983"/>
    </location>
</feature>
<dbReference type="CDD" id="cd00303">
    <property type="entry name" value="retropepsin_like"/>
    <property type="match status" value="1"/>
</dbReference>
<dbReference type="InterPro" id="IPR008042">
    <property type="entry name" value="Retrotrans_Pao"/>
</dbReference>
<protein>
    <submittedName>
        <fullName evidence="4">Uncharacterized protein LOC113794857</fullName>
    </submittedName>
</protein>
<dbReference type="PANTHER" id="PTHR47331:SF5">
    <property type="entry name" value="RIBONUCLEASE H"/>
    <property type="match status" value="1"/>
</dbReference>
<dbReference type="OrthoDB" id="6513340at2759"/>
<keyword evidence="1" id="KW-0175">Coiled coil</keyword>
<evidence type="ECO:0000259" key="2">
    <source>
        <dbReference type="Pfam" id="PF00078"/>
    </source>
</evidence>
<dbReference type="Gene3D" id="3.10.10.10">
    <property type="entry name" value="HIV Type 1 Reverse Transcriptase, subunit A, domain 1"/>
    <property type="match status" value="1"/>
</dbReference>
<proteinExistence type="predicted"/>
<reference evidence="4" key="1">
    <citation type="submission" date="2025-08" db="UniProtKB">
        <authorList>
            <consortium name="RefSeq"/>
        </authorList>
    </citation>
    <scope>IDENTIFICATION</scope>
    <source>
        <strain evidence="4">Airmid</strain>
    </source>
</reference>
<dbReference type="Proteomes" id="UP000515146">
    <property type="component" value="Unplaced"/>
</dbReference>
<dbReference type="Gene3D" id="3.30.70.270">
    <property type="match status" value="1"/>
</dbReference>
<dbReference type="InterPro" id="IPR043128">
    <property type="entry name" value="Rev_trsase/Diguanyl_cyclase"/>
</dbReference>
<feature type="coiled-coil region" evidence="1">
    <location>
        <begin position="72"/>
        <end position="106"/>
    </location>
</feature>
<dbReference type="Pfam" id="PF00078">
    <property type="entry name" value="RVT_1"/>
    <property type="match status" value="1"/>
</dbReference>
<sequence>MPVEEEKERRNTRAYALLLNRIKMISKEFEDIYFSYMLGEQVDVQKVSEIFMKFKESEGESNDENIEKKKEIENKYREIIEIESTVRLLQQNIEKFKNQSTEKQKLRIKKFYDESKKVIPNNMLLLKFSDVMDNAEDIIETIEIVADQNMIKQQNKYQSMPNISQLKLDDQSGSEISRNNSVPKLNSTDETSFNQQLINLVSTSSVKNEPIKINEFHNKSNDIKAEMKRKEIYNMQKGNNWFDGDYLQYHRFKKRVDKAFENMEFNDDEKLDLLKNVIKGRPSKIIEPVTTFQEAIETLDRVYTRVDYQKTTIKEQLGTLTKINRIAEFRRNNTFIETVHGCFEQLKRILPNEKDSFFTDCIRIILSKLPQETMTEFTKIDEDMTPDKFIKFLIQQESIAERWDKWESNPQINNKNSRVNVIRPDETRIYCKFHNNNQHSSTRCDLTNDEKVKIIQQKNWCKKCATYHKTKECFRKNLKCNFCGEDHLTYMHELMNYTTNEKSADSGETRIKQHVQSTKIAINKSELSYAETATATIVANNKSEDLRLIIDSASDFSFIDKKFVEKLNLKTFEAGICLVLRGINQSESPKRSSTFTYLQFNGGHNRNMIRIKFFIVDDLAEALGYSSNPFDLRHIMPDEIISNLADNSNRKLQALIGLDQRHKIYRQNTIKIIDKYVIIDTIFGFMISGNESTKSRTTRIFACKIEEDYEFKSADEEFEIHNQPEIQMNQYIQDYKTNKIMMSENNRYVASLCWIPKFKDLITNNEWYAIMRLQQLLKMLKRRELLVEYDKKFKEMINGGYIVKTDRSELHYFLPHRPVIKSERSTTKLRIVKDGTFNLKNQTSINQALYKGVVEADVMKTLIRFRAKKIGITSDIEKAFWQIKVDDQDQKYLGLIWIDEYEKFQYFRMTVVPFGLTCSPFILQSTIQKHCEDTKLYPEISNELASKFYVDDYVNSMDNLPDAIENKTKIQEILKEASFNIRKWTMSGDNVEPVRVLGIWWNPQTDEIYLNEPKFEIPVKITRRFIQSICAKLFDPLGIIAPVKILLRELNRKACQLNLDWDDEVPQEMNDIVQQTIKNIDELFETIKLRRTIIKSNSILIYCDASATAYGAVAYLANNEEKLLLLSKNYLSNKTTIPELEFMALMVGIRVMEIVK</sequence>
<accession>A0A6P6Y677</accession>
<feature type="non-terminal residue" evidence="4">
    <location>
        <position position="1156"/>
    </location>
</feature>
<dbReference type="RefSeq" id="XP_027200805.1">
    <property type="nucleotide sequence ID" value="XM_027345004.1"/>
</dbReference>